<evidence type="ECO:0000313" key="8">
    <source>
        <dbReference type="EMBL" id="KAF3966416.1"/>
    </source>
</evidence>
<dbReference type="GO" id="GO:0005524">
    <property type="term" value="F:ATP binding"/>
    <property type="evidence" value="ECO:0007669"/>
    <property type="project" value="UniProtKB-KW"/>
</dbReference>
<protein>
    <recommendedName>
        <fullName evidence="10">Apple domain-containing protein</fullName>
    </recommendedName>
</protein>
<dbReference type="PANTHER" id="PTHR27002">
    <property type="entry name" value="RECEPTOR-LIKE SERINE/THREONINE-PROTEIN KINASE SD1-8"/>
    <property type="match status" value="1"/>
</dbReference>
<feature type="domain" description="Apple" evidence="7">
    <location>
        <begin position="339"/>
        <end position="373"/>
    </location>
</feature>
<accession>A0A8J4W1F7</accession>
<comment type="caution">
    <text evidence="8">The sequence shown here is derived from an EMBL/GenBank/DDBJ whole genome shotgun (WGS) entry which is preliminary data.</text>
</comment>
<organism evidence="8 9">
    <name type="scientific">Castanea mollissima</name>
    <name type="common">Chinese chestnut</name>
    <dbReference type="NCBI Taxonomy" id="60419"/>
    <lineage>
        <taxon>Eukaryota</taxon>
        <taxon>Viridiplantae</taxon>
        <taxon>Streptophyta</taxon>
        <taxon>Embryophyta</taxon>
        <taxon>Tracheophyta</taxon>
        <taxon>Spermatophyta</taxon>
        <taxon>Magnoliopsida</taxon>
        <taxon>eudicotyledons</taxon>
        <taxon>Gunneridae</taxon>
        <taxon>Pentapetalae</taxon>
        <taxon>rosids</taxon>
        <taxon>fabids</taxon>
        <taxon>Fagales</taxon>
        <taxon>Fagaceae</taxon>
        <taxon>Castanea</taxon>
    </lineage>
</organism>
<keyword evidence="5" id="KW-0067">ATP-binding</keyword>
<evidence type="ECO:0000259" key="6">
    <source>
        <dbReference type="Pfam" id="PF07714"/>
    </source>
</evidence>
<evidence type="ECO:0000313" key="9">
    <source>
        <dbReference type="Proteomes" id="UP000737018"/>
    </source>
</evidence>
<evidence type="ECO:0000256" key="1">
    <source>
        <dbReference type="ARBA" id="ARBA00022527"/>
    </source>
</evidence>
<evidence type="ECO:0000256" key="3">
    <source>
        <dbReference type="ARBA" id="ARBA00022741"/>
    </source>
</evidence>
<feature type="domain" description="Serine-threonine/tyrosine-protein kinase catalytic" evidence="6">
    <location>
        <begin position="145"/>
        <end position="192"/>
    </location>
</feature>
<dbReference type="InterPro" id="IPR003609">
    <property type="entry name" value="Pan_app"/>
</dbReference>
<evidence type="ECO:0000256" key="2">
    <source>
        <dbReference type="ARBA" id="ARBA00022679"/>
    </source>
</evidence>
<dbReference type="GO" id="GO:0004674">
    <property type="term" value="F:protein serine/threonine kinase activity"/>
    <property type="evidence" value="ECO:0007669"/>
    <property type="project" value="UniProtKB-KW"/>
</dbReference>
<dbReference type="InterPro" id="IPR011009">
    <property type="entry name" value="Kinase-like_dom_sf"/>
</dbReference>
<dbReference type="AlphaFoldDB" id="A0A8J4W1F7"/>
<dbReference type="Pfam" id="PF08276">
    <property type="entry name" value="PAN_2"/>
    <property type="match status" value="1"/>
</dbReference>
<dbReference type="PANTHER" id="PTHR27002:SF926">
    <property type="entry name" value="OS07G0535800 PROTEIN"/>
    <property type="match status" value="1"/>
</dbReference>
<keyword evidence="9" id="KW-1185">Reference proteome</keyword>
<keyword evidence="4" id="KW-0418">Kinase</keyword>
<dbReference type="Gene3D" id="1.10.510.10">
    <property type="entry name" value="Transferase(Phosphotransferase) domain 1"/>
    <property type="match status" value="1"/>
</dbReference>
<dbReference type="Proteomes" id="UP000737018">
    <property type="component" value="Unassembled WGS sequence"/>
</dbReference>
<dbReference type="GO" id="GO:0005886">
    <property type="term" value="C:plasma membrane"/>
    <property type="evidence" value="ECO:0007669"/>
    <property type="project" value="TreeGrafter"/>
</dbReference>
<proteinExistence type="predicted"/>
<sequence>MSIDGFKSNNNDNLNFYHCQAECLNNYSFGHSSTAFNNGSGEIQSTGTSFRTNPERGSQEICIHVSKGKKRIKQNILVQEFEGHAMPCTDMQIFSFESITAATNNFSTENKLGEGGFGPVYRGKLVDGQEIAISSFLILPGTEPGESEQRTNRLVGTRYMPQEYAMHGIVSTKVDVFNFGVLLLEILSGKKNNSLYHSNHPLNLIGYTWKMWNEGRGKAYLGIWYNRNNEKPSWSANQTSSIADKSRVHTIDDYGNLKFHTVGICLWYYVRFKAYNRLPGALLGFRYSTAYSYVLCISSDRSLNVGLGCLKPKLPGYRSPHDAFKGNYGSTNGFKFNSNLTLCDYKSECMNNCSCVSYASTYDNGTGCEIWSRGTRVRRNHSDCS</sequence>
<keyword evidence="3" id="KW-0547">Nucleotide-binding</keyword>
<gene>
    <name evidence="8" type="ORF">CMV_009475</name>
</gene>
<name>A0A8J4W1F7_9ROSI</name>
<evidence type="ECO:0000256" key="5">
    <source>
        <dbReference type="ARBA" id="ARBA00022840"/>
    </source>
</evidence>
<dbReference type="SUPFAM" id="SSF56112">
    <property type="entry name" value="Protein kinase-like (PK-like)"/>
    <property type="match status" value="1"/>
</dbReference>
<evidence type="ECO:0000256" key="4">
    <source>
        <dbReference type="ARBA" id="ARBA00022777"/>
    </source>
</evidence>
<keyword evidence="1" id="KW-0723">Serine/threonine-protein kinase</keyword>
<keyword evidence="2" id="KW-0808">Transferase</keyword>
<dbReference type="Gene3D" id="3.30.200.20">
    <property type="entry name" value="Phosphorylase Kinase, domain 1"/>
    <property type="match status" value="1"/>
</dbReference>
<dbReference type="InterPro" id="IPR001245">
    <property type="entry name" value="Ser-Thr/Tyr_kinase_cat_dom"/>
</dbReference>
<reference evidence="8" key="1">
    <citation type="submission" date="2020-03" db="EMBL/GenBank/DDBJ databases">
        <title>Castanea mollissima Vanexum genome sequencing.</title>
        <authorList>
            <person name="Staton M."/>
        </authorList>
    </citation>
    <scope>NUCLEOTIDE SEQUENCE</scope>
    <source>
        <tissue evidence="8">Leaf</tissue>
    </source>
</reference>
<evidence type="ECO:0008006" key="10">
    <source>
        <dbReference type="Google" id="ProtNLM"/>
    </source>
</evidence>
<dbReference type="OrthoDB" id="688481at2759"/>
<evidence type="ECO:0000259" key="7">
    <source>
        <dbReference type="Pfam" id="PF08276"/>
    </source>
</evidence>
<dbReference type="Pfam" id="PF07714">
    <property type="entry name" value="PK_Tyr_Ser-Thr"/>
    <property type="match status" value="1"/>
</dbReference>
<dbReference type="EMBL" id="JRKL02001047">
    <property type="protein sequence ID" value="KAF3966416.1"/>
    <property type="molecule type" value="Genomic_DNA"/>
</dbReference>